<keyword evidence="2" id="KW-1185">Reference proteome</keyword>
<name>A0ABS5P6N1_9FLAO</name>
<dbReference type="InterPro" id="IPR008969">
    <property type="entry name" value="CarboxyPept-like_regulatory"/>
</dbReference>
<accession>A0ABS5P6N1</accession>
<dbReference type="SUPFAM" id="SSF49464">
    <property type="entry name" value="Carboxypeptidase regulatory domain-like"/>
    <property type="match status" value="1"/>
</dbReference>
<dbReference type="EMBL" id="JAGYVZ010000002">
    <property type="protein sequence ID" value="MBS7229786.1"/>
    <property type="molecule type" value="Genomic_DNA"/>
</dbReference>
<evidence type="ECO:0000313" key="1">
    <source>
        <dbReference type="EMBL" id="MBS7229786.1"/>
    </source>
</evidence>
<sequence length="249" mass="28614">MKVILFTIISFLTYQFSISQTEKLIHGRVFSNNYPLNKVEVINKTAKTSTTSNYLGEFSIEVQAKDSLLFFAKDYFFTRLKLTQENIDQNNLVVNMSAKAFELNEVVVTNIKFDPIRISQKDIDATKFAKDNQSLQKYTGVYDGTIANGMDFGRMGKGIFNLFKNDNKDELKKKTSETVFKKLVAASIPRDFFTKELKLKPEEVDLFIDFCDADPRSAKLIENNNILTTMDFLYAKNEMFKKAKSEVQN</sequence>
<proteinExistence type="predicted"/>
<comment type="caution">
    <text evidence="1">The sequence shown here is derived from an EMBL/GenBank/DDBJ whole genome shotgun (WGS) entry which is preliminary data.</text>
</comment>
<gene>
    <name evidence="1" type="ORF">KHA90_02010</name>
</gene>
<reference evidence="1 2" key="1">
    <citation type="journal article" date="2018" name="Int. J. Syst. Evol. Microbiol.">
        <title>Flavobacterium chryseum sp. nov. and Flavobacterium psychroterrae sp. nov., novel environmental bacteria isolated from Antarctica.</title>
        <authorList>
            <person name="Kralova S."/>
            <person name="Svec P."/>
            <person name="Busse H.J."/>
            <person name="Stankova E."/>
            <person name="Vaczi P."/>
            <person name="Sedlacek I."/>
        </authorList>
    </citation>
    <scope>NUCLEOTIDE SEQUENCE [LARGE SCALE GENOMIC DNA]</scope>
    <source>
        <strain evidence="1 2">CCM 8827</strain>
    </source>
</reference>
<dbReference type="Proteomes" id="UP000722625">
    <property type="component" value="Unassembled WGS sequence"/>
</dbReference>
<dbReference type="RefSeq" id="WP_213294493.1">
    <property type="nucleotide sequence ID" value="NZ_JAGYVZ010000002.1"/>
</dbReference>
<evidence type="ECO:0008006" key="3">
    <source>
        <dbReference type="Google" id="ProtNLM"/>
    </source>
</evidence>
<evidence type="ECO:0000313" key="2">
    <source>
        <dbReference type="Proteomes" id="UP000722625"/>
    </source>
</evidence>
<protein>
    <recommendedName>
        <fullName evidence="3">Carboxypeptidase-like regulatory domain-containing protein</fullName>
    </recommendedName>
</protein>
<organism evidence="1 2">
    <name type="scientific">Flavobacterium psychroterrae</name>
    <dbReference type="NCBI Taxonomy" id="2133767"/>
    <lineage>
        <taxon>Bacteria</taxon>
        <taxon>Pseudomonadati</taxon>
        <taxon>Bacteroidota</taxon>
        <taxon>Flavobacteriia</taxon>
        <taxon>Flavobacteriales</taxon>
        <taxon>Flavobacteriaceae</taxon>
        <taxon>Flavobacterium</taxon>
    </lineage>
</organism>